<accession>A1B8S2</accession>
<reference evidence="2" key="1">
    <citation type="submission" date="2006-12" db="EMBL/GenBank/DDBJ databases">
        <title>Complete sequence of chromosome 2 of Paracoccus denitrificans PD1222.</title>
        <authorList>
            <person name="Copeland A."/>
            <person name="Lucas S."/>
            <person name="Lapidus A."/>
            <person name="Barry K."/>
            <person name="Detter J.C."/>
            <person name="Glavina del Rio T."/>
            <person name="Hammon N."/>
            <person name="Israni S."/>
            <person name="Dalin E."/>
            <person name="Tice H."/>
            <person name="Pitluck S."/>
            <person name="Munk A.C."/>
            <person name="Brettin T."/>
            <person name="Bruce D."/>
            <person name="Han C."/>
            <person name="Tapia R."/>
            <person name="Gilna P."/>
            <person name="Schmutz J."/>
            <person name="Larimer F."/>
            <person name="Land M."/>
            <person name="Hauser L."/>
            <person name="Kyrpides N."/>
            <person name="Lykidis A."/>
            <person name="Spiro S."/>
            <person name="Richardson D.J."/>
            <person name="Moir J.W.B."/>
            <person name="Ferguson S.J."/>
            <person name="van Spanning R.J.M."/>
            <person name="Richardson P."/>
        </authorList>
    </citation>
    <scope>NUCLEOTIDE SEQUENCE [LARGE SCALE GENOMIC DNA]</scope>
    <source>
        <strain evidence="2">Pd 1222</strain>
    </source>
</reference>
<gene>
    <name evidence="1" type="ordered locus">Pden_3850</name>
</gene>
<evidence type="ECO:0000313" key="2">
    <source>
        <dbReference type="Proteomes" id="UP000000361"/>
    </source>
</evidence>
<protein>
    <submittedName>
        <fullName evidence="1">Uncharacterized protein</fullName>
    </submittedName>
</protein>
<name>A1B8S2_PARDP</name>
<dbReference type="Proteomes" id="UP000000361">
    <property type="component" value="Chromosome 2"/>
</dbReference>
<dbReference type="HOGENOM" id="CLU_1946719_0_0_5"/>
<proteinExistence type="predicted"/>
<dbReference type="EnsemblBacteria" id="ABL71916">
    <property type="protein sequence ID" value="ABL71916"/>
    <property type="gene ID" value="Pden_3850"/>
</dbReference>
<keyword evidence="2" id="KW-1185">Reference proteome</keyword>
<dbReference type="KEGG" id="pde:Pden_3850"/>
<dbReference type="AlphaFoldDB" id="A1B8S2"/>
<evidence type="ECO:0000313" key="1">
    <source>
        <dbReference type="EMBL" id="ABL71916.1"/>
    </source>
</evidence>
<organism evidence="1 2">
    <name type="scientific">Paracoccus denitrificans (strain Pd 1222)</name>
    <dbReference type="NCBI Taxonomy" id="318586"/>
    <lineage>
        <taxon>Bacteria</taxon>
        <taxon>Pseudomonadati</taxon>
        <taxon>Pseudomonadota</taxon>
        <taxon>Alphaproteobacteria</taxon>
        <taxon>Rhodobacterales</taxon>
        <taxon>Paracoccaceae</taxon>
        <taxon>Paracoccus</taxon>
    </lineage>
</organism>
<dbReference type="EMBL" id="CP000490">
    <property type="protein sequence ID" value="ABL71916.1"/>
    <property type="molecule type" value="Genomic_DNA"/>
</dbReference>
<sequence>MKMLNIEVWEARTYVKQSDGEDYEFQDDISLGNFRVAALPAAGERIVITAYGAPDYGEGFSENIYVVQEVWHVARHIDPTGGQVTDWRETDNEPSAKVFVAFSHSRRGFHRSDRNHDLRRIIIPVQDQP</sequence>